<protein>
    <submittedName>
        <fullName evidence="1">Uncharacterized protein</fullName>
    </submittedName>
</protein>
<dbReference type="AlphaFoldDB" id="A0A0A9B152"/>
<accession>A0A0A9B152</accession>
<reference evidence="1" key="2">
    <citation type="journal article" date="2015" name="Data Brief">
        <title>Shoot transcriptome of the giant reed, Arundo donax.</title>
        <authorList>
            <person name="Barrero R.A."/>
            <person name="Guerrero F.D."/>
            <person name="Moolhuijzen P."/>
            <person name="Goolsby J.A."/>
            <person name="Tidwell J."/>
            <person name="Bellgard S.E."/>
            <person name="Bellgard M.I."/>
        </authorList>
    </citation>
    <scope>NUCLEOTIDE SEQUENCE</scope>
    <source>
        <tissue evidence="1">Shoot tissue taken approximately 20 cm above the soil surface</tissue>
    </source>
</reference>
<sequence length="17" mass="2084">MLFKILNKGEKYENQKT</sequence>
<dbReference type="EMBL" id="GBRH01242985">
    <property type="protein sequence ID" value="JAD54910.1"/>
    <property type="molecule type" value="Transcribed_RNA"/>
</dbReference>
<reference evidence="1" key="1">
    <citation type="submission" date="2014-09" db="EMBL/GenBank/DDBJ databases">
        <authorList>
            <person name="Magalhaes I.L.F."/>
            <person name="Oliveira U."/>
            <person name="Santos F.R."/>
            <person name="Vidigal T.H.D.A."/>
            <person name="Brescovit A.D."/>
            <person name="Santos A.J."/>
        </authorList>
    </citation>
    <scope>NUCLEOTIDE SEQUENCE</scope>
    <source>
        <tissue evidence="1">Shoot tissue taken approximately 20 cm above the soil surface</tissue>
    </source>
</reference>
<name>A0A0A9B152_ARUDO</name>
<evidence type="ECO:0000313" key="1">
    <source>
        <dbReference type="EMBL" id="JAD54910.1"/>
    </source>
</evidence>
<organism evidence="1">
    <name type="scientific">Arundo donax</name>
    <name type="common">Giant reed</name>
    <name type="synonym">Donax arundinaceus</name>
    <dbReference type="NCBI Taxonomy" id="35708"/>
    <lineage>
        <taxon>Eukaryota</taxon>
        <taxon>Viridiplantae</taxon>
        <taxon>Streptophyta</taxon>
        <taxon>Embryophyta</taxon>
        <taxon>Tracheophyta</taxon>
        <taxon>Spermatophyta</taxon>
        <taxon>Magnoliopsida</taxon>
        <taxon>Liliopsida</taxon>
        <taxon>Poales</taxon>
        <taxon>Poaceae</taxon>
        <taxon>PACMAD clade</taxon>
        <taxon>Arundinoideae</taxon>
        <taxon>Arundineae</taxon>
        <taxon>Arundo</taxon>
    </lineage>
</organism>
<proteinExistence type="predicted"/>